<dbReference type="Gene3D" id="3.30.700.20">
    <property type="entry name" value="Hypothetical protein ph0010, domain 1"/>
    <property type="match status" value="1"/>
</dbReference>
<keyword evidence="5" id="KW-1185">Reference proteome</keyword>
<evidence type="ECO:0000259" key="3">
    <source>
        <dbReference type="PROSITE" id="PS51112"/>
    </source>
</evidence>
<dbReference type="CDD" id="cd07361">
    <property type="entry name" value="MEMO_like"/>
    <property type="match status" value="1"/>
</dbReference>
<evidence type="ECO:0000313" key="4">
    <source>
        <dbReference type="EMBL" id="SDF96246.1"/>
    </source>
</evidence>
<evidence type="ECO:0000313" key="5">
    <source>
        <dbReference type="Proteomes" id="UP000198615"/>
    </source>
</evidence>
<dbReference type="PROSITE" id="PS51112">
    <property type="entry name" value="AMMECR1"/>
    <property type="match status" value="1"/>
</dbReference>
<name>A0A8G2BIX8_9PROT</name>
<reference evidence="4 5" key="1">
    <citation type="submission" date="2016-10" db="EMBL/GenBank/DDBJ databases">
        <authorList>
            <person name="Varghese N."/>
            <person name="Submissions S."/>
        </authorList>
    </citation>
    <scope>NUCLEOTIDE SEQUENCE [LARGE SCALE GENOMIC DNA]</scope>
    <source>
        <strain evidence="4 5">DSM 18839</strain>
    </source>
</reference>
<dbReference type="Gene3D" id="3.40.830.10">
    <property type="entry name" value="LigB-like"/>
    <property type="match status" value="1"/>
</dbReference>
<dbReference type="Gene3D" id="3.30.1490.150">
    <property type="entry name" value="Hypothetical protein ph0010, domain 2"/>
    <property type="match status" value="1"/>
</dbReference>
<evidence type="ECO:0000256" key="2">
    <source>
        <dbReference type="HAMAP-Rule" id="MF_00055"/>
    </source>
</evidence>
<dbReference type="EMBL" id="FNBW01000008">
    <property type="protein sequence ID" value="SDF96246.1"/>
    <property type="molecule type" value="Genomic_DNA"/>
</dbReference>
<proteinExistence type="inferred from homology"/>
<dbReference type="InterPro" id="IPR027485">
    <property type="entry name" value="AMMECR1_N"/>
</dbReference>
<dbReference type="InterPro" id="IPR002737">
    <property type="entry name" value="MEMO1_fam"/>
</dbReference>
<dbReference type="Pfam" id="PF01875">
    <property type="entry name" value="Memo"/>
    <property type="match status" value="1"/>
</dbReference>
<sequence length="470" mass="50269">MRELANTAVIRAPEVAGMFYPDGHNALADTVERCLAAARPDGGVKPKVLVAPHAGYRFSGEIAGTAYAGLRGRGEEITRIVLLGPAHRVAFQGIATTSADAWATPLGTVPVDWEALRAVLHLPGVTVQDAAFAREHSLEVHAPFIQRAFARAAIVPLLVGDAPATLVSQVVEALWGGPETLIVVSSDLSHFHDYDTARKLDAATAANIELLRPDRIDGKGACGHRALAGVLDQARRRDLRATALDVRNSGDTASGKDRVVGYGAFGLEYAESARIGEADRRQLVEAARFGVTFGLKHGRAPGVGIGAGLSPALSAQRAAFVTLMLDGQLRGCIGSVIAHRPLIVDVADNAFKAAFADPRFARLTAEEAERMEVSVSVLSTPRPMSFSDEADLARQTRPDIDGLILSDRVNGRDHRGLFLPSVWSVIPKAEDFVRRLKNKAGLDMAHWSDSLTIQRYTTESFGGSFREIAA</sequence>
<dbReference type="PANTHER" id="PTHR11060">
    <property type="entry name" value="PROTEIN MEMO1"/>
    <property type="match status" value="1"/>
</dbReference>
<feature type="domain" description="AMMECR1" evidence="3">
    <location>
        <begin position="278"/>
        <end position="470"/>
    </location>
</feature>
<comment type="caution">
    <text evidence="4">The sequence shown here is derived from an EMBL/GenBank/DDBJ whole genome shotgun (WGS) entry which is preliminary data.</text>
</comment>
<dbReference type="InterPro" id="IPR002733">
    <property type="entry name" value="AMMECR1_domain"/>
</dbReference>
<dbReference type="HAMAP" id="MF_00055">
    <property type="entry name" value="MEMO1"/>
    <property type="match status" value="1"/>
</dbReference>
<accession>A0A8G2BIX8</accession>
<gene>
    <name evidence="4" type="ORF">SAMN05660686_02922</name>
</gene>
<dbReference type="PANTHER" id="PTHR11060:SF0">
    <property type="entry name" value="PROTEIN MEMO1"/>
    <property type="match status" value="1"/>
</dbReference>
<dbReference type="Pfam" id="PF01871">
    <property type="entry name" value="AMMECR1"/>
    <property type="match status" value="1"/>
</dbReference>
<organism evidence="4 5">
    <name type="scientific">Thalassobaculum litoreum DSM 18839</name>
    <dbReference type="NCBI Taxonomy" id="1123362"/>
    <lineage>
        <taxon>Bacteria</taxon>
        <taxon>Pseudomonadati</taxon>
        <taxon>Pseudomonadota</taxon>
        <taxon>Alphaproteobacteria</taxon>
        <taxon>Rhodospirillales</taxon>
        <taxon>Thalassobaculaceae</taxon>
        <taxon>Thalassobaculum</taxon>
    </lineage>
</organism>
<dbReference type="NCBIfam" id="TIGR04335">
    <property type="entry name" value="AmmeMemoSam_A"/>
    <property type="match status" value="1"/>
</dbReference>
<dbReference type="SUPFAM" id="SSF143447">
    <property type="entry name" value="AMMECR1-like"/>
    <property type="match status" value="1"/>
</dbReference>
<comment type="similarity">
    <text evidence="1 2">Belongs to the MEMO1 family.</text>
</comment>
<dbReference type="NCBIfam" id="TIGR04336">
    <property type="entry name" value="AmmeMemoSam_B"/>
    <property type="match status" value="1"/>
</dbReference>
<dbReference type="InterPro" id="IPR036071">
    <property type="entry name" value="AMMECR1_dom_sf"/>
</dbReference>
<evidence type="ECO:0000256" key="1">
    <source>
        <dbReference type="ARBA" id="ARBA00006315"/>
    </source>
</evidence>
<dbReference type="AlphaFoldDB" id="A0A8G2BIX8"/>
<dbReference type="InterPro" id="IPR027623">
    <property type="entry name" value="AmmeMemoSam_A"/>
</dbReference>
<dbReference type="RefSeq" id="WP_175474238.1">
    <property type="nucleotide sequence ID" value="NZ_FNBW01000008.1"/>
</dbReference>
<dbReference type="Proteomes" id="UP000198615">
    <property type="component" value="Unassembled WGS sequence"/>
</dbReference>
<protein>
    <recommendedName>
        <fullName evidence="2">MEMO1 family protein SAMN05660686_02922</fullName>
    </recommendedName>
</protein>